<keyword evidence="1" id="KW-0732">Signal</keyword>
<name>A0ABQ6H1X1_9GAMM</name>
<reference evidence="2 3" key="1">
    <citation type="submission" date="2023-03" db="EMBL/GenBank/DDBJ databases">
        <title>Draft genome sequence of Thalassotalea eurytherma JCM 18482T.</title>
        <authorList>
            <person name="Sawabe T."/>
        </authorList>
    </citation>
    <scope>NUCLEOTIDE SEQUENCE [LARGE SCALE GENOMIC DNA]</scope>
    <source>
        <strain evidence="2 3">JCM 18482</strain>
    </source>
</reference>
<dbReference type="InterPro" id="IPR021109">
    <property type="entry name" value="Peptidase_aspartic_dom_sf"/>
</dbReference>
<dbReference type="Proteomes" id="UP001157133">
    <property type="component" value="Unassembled WGS sequence"/>
</dbReference>
<dbReference type="RefSeq" id="WP_284207540.1">
    <property type="nucleotide sequence ID" value="NZ_BSSU01000007.1"/>
</dbReference>
<protein>
    <recommendedName>
        <fullName evidence="4">Signal protein PDZ</fullName>
    </recommendedName>
</protein>
<dbReference type="Pfam" id="PF13650">
    <property type="entry name" value="Asp_protease_2"/>
    <property type="match status" value="1"/>
</dbReference>
<evidence type="ECO:0000313" key="2">
    <source>
        <dbReference type="EMBL" id="GLX82181.1"/>
    </source>
</evidence>
<dbReference type="EMBL" id="BSSU01000007">
    <property type="protein sequence ID" value="GLX82181.1"/>
    <property type="molecule type" value="Genomic_DNA"/>
</dbReference>
<proteinExistence type="predicted"/>
<feature type="chain" id="PRO_5047401343" description="Signal protein PDZ" evidence="1">
    <location>
        <begin position="19"/>
        <end position="298"/>
    </location>
</feature>
<gene>
    <name evidence="2" type="ORF">theurythT_16330</name>
</gene>
<evidence type="ECO:0000256" key="1">
    <source>
        <dbReference type="SAM" id="SignalP"/>
    </source>
</evidence>
<sequence length="298" mass="32830">MFKFISVVLFFFSVSAYAGVSQWLDFTLDNGHIMIPVTVAGIETHAILDSGAQVNGINTAFLIKHKPKLIKGQKMLIQGVVGEERRQSYDQVPANLFGANIKFDDVVEIRLGHHEKGMLIGAGFFASFVVQIDYPNQKMRLVKRNIIDLPKLKNIKFQAQKGSGRPLVNIKIGEKSIWGLLDTGSTGGLLVSRSVASRLGLLEEVERNIVISGVNDSAFTEQATTAGVEFGPFTLDDVAVTFPADGETLNLESQHRTLGTRMRGRKVEAIIGYDVFKHFLLTIDYKGGHMHVSIPEES</sequence>
<dbReference type="Gene3D" id="2.40.70.10">
    <property type="entry name" value="Acid Proteases"/>
    <property type="match status" value="2"/>
</dbReference>
<organism evidence="2 3">
    <name type="scientific">Thalassotalea eurytherma</name>
    <dbReference type="NCBI Taxonomy" id="1144278"/>
    <lineage>
        <taxon>Bacteria</taxon>
        <taxon>Pseudomonadati</taxon>
        <taxon>Pseudomonadota</taxon>
        <taxon>Gammaproteobacteria</taxon>
        <taxon>Alteromonadales</taxon>
        <taxon>Colwelliaceae</taxon>
        <taxon>Thalassotalea</taxon>
    </lineage>
</organism>
<accession>A0ABQ6H1X1</accession>
<keyword evidence="3" id="KW-1185">Reference proteome</keyword>
<evidence type="ECO:0008006" key="4">
    <source>
        <dbReference type="Google" id="ProtNLM"/>
    </source>
</evidence>
<comment type="caution">
    <text evidence="2">The sequence shown here is derived from an EMBL/GenBank/DDBJ whole genome shotgun (WGS) entry which is preliminary data.</text>
</comment>
<feature type="signal peptide" evidence="1">
    <location>
        <begin position="1"/>
        <end position="18"/>
    </location>
</feature>
<evidence type="ECO:0000313" key="3">
    <source>
        <dbReference type="Proteomes" id="UP001157133"/>
    </source>
</evidence>
<dbReference type="SUPFAM" id="SSF50630">
    <property type="entry name" value="Acid proteases"/>
    <property type="match status" value="2"/>
</dbReference>